<feature type="non-terminal residue" evidence="1">
    <location>
        <position position="1"/>
    </location>
</feature>
<comment type="caution">
    <text evidence="1">The sequence shown here is derived from an EMBL/GenBank/DDBJ whole genome shotgun (WGS) entry which is preliminary data.</text>
</comment>
<dbReference type="EMBL" id="BTGU01000020">
    <property type="protein sequence ID" value="GMN45403.1"/>
    <property type="molecule type" value="Genomic_DNA"/>
</dbReference>
<sequence length="20" mass="2057">MSRVGCMMAMAMAGAARVVL</sequence>
<keyword evidence="2" id="KW-1185">Reference proteome</keyword>
<organism evidence="1 2">
    <name type="scientific">Ficus carica</name>
    <name type="common">Common fig</name>
    <dbReference type="NCBI Taxonomy" id="3494"/>
    <lineage>
        <taxon>Eukaryota</taxon>
        <taxon>Viridiplantae</taxon>
        <taxon>Streptophyta</taxon>
        <taxon>Embryophyta</taxon>
        <taxon>Tracheophyta</taxon>
        <taxon>Spermatophyta</taxon>
        <taxon>Magnoliopsida</taxon>
        <taxon>eudicotyledons</taxon>
        <taxon>Gunneridae</taxon>
        <taxon>Pentapetalae</taxon>
        <taxon>rosids</taxon>
        <taxon>fabids</taxon>
        <taxon>Rosales</taxon>
        <taxon>Moraceae</taxon>
        <taxon>Ficeae</taxon>
        <taxon>Ficus</taxon>
    </lineage>
</organism>
<evidence type="ECO:0000313" key="2">
    <source>
        <dbReference type="Proteomes" id="UP001187192"/>
    </source>
</evidence>
<reference evidence="1" key="1">
    <citation type="submission" date="2023-07" db="EMBL/GenBank/DDBJ databases">
        <title>draft genome sequence of fig (Ficus carica).</title>
        <authorList>
            <person name="Takahashi T."/>
            <person name="Nishimura K."/>
        </authorList>
    </citation>
    <scope>NUCLEOTIDE SEQUENCE</scope>
</reference>
<proteinExistence type="predicted"/>
<dbReference type="Proteomes" id="UP001187192">
    <property type="component" value="Unassembled WGS sequence"/>
</dbReference>
<name>A0AA88AGA3_FICCA</name>
<accession>A0AA88AGA3</accession>
<protein>
    <submittedName>
        <fullName evidence="1">Uncharacterized protein</fullName>
    </submittedName>
</protein>
<evidence type="ECO:0000313" key="1">
    <source>
        <dbReference type="EMBL" id="GMN45403.1"/>
    </source>
</evidence>
<gene>
    <name evidence="1" type="ORF">TIFTF001_014590</name>
</gene>
<dbReference type="AlphaFoldDB" id="A0AA88AGA3"/>